<evidence type="ECO:0000256" key="5">
    <source>
        <dbReference type="ARBA" id="ARBA00022763"/>
    </source>
</evidence>
<organism evidence="11 12">
    <name type="scientific">Psilocybe cf. subviscida</name>
    <dbReference type="NCBI Taxonomy" id="2480587"/>
    <lineage>
        <taxon>Eukaryota</taxon>
        <taxon>Fungi</taxon>
        <taxon>Dikarya</taxon>
        <taxon>Basidiomycota</taxon>
        <taxon>Agaricomycotina</taxon>
        <taxon>Agaricomycetes</taxon>
        <taxon>Agaricomycetidae</taxon>
        <taxon>Agaricales</taxon>
        <taxon>Agaricineae</taxon>
        <taxon>Strophariaceae</taxon>
        <taxon>Psilocybe</taxon>
    </lineage>
</organism>
<protein>
    <recommendedName>
        <fullName evidence="10">ERCC4 domain-containing protein</fullName>
    </recommendedName>
</protein>
<sequence length="981" mass="110394">MSTLLPFHKAIIENIVDPATSDLIVMARGLGMRRIITTLMKIYDSPKNLVILVNATTEEESAIGEELGIIGVRKPGLRVVTYETKDRKNLYRQGGLFSITPVILTIDMLTDDIPRELITGIIILHAEKATATRPEAFVARLYREQNLKGFIKAFTDQPEQITSGLSPLKNILKELQIRTVHIYPRFHADIKKTLERRRADVIELSQDLTEAMADIHHAIIQCMTATLSEIKRSNTNLDLDDLNVENAYFRSFETVVRRQLDPNWHQVGPRTKQLVNDLGTLRGLLNYLLTYDAFDFHEYLESLIAANTISVTGGVRQHQSPWMLTDAANVIFQSAQRRCYLVTATQAERQVVDLTEDDDAWAALDEAEGFTPANNHAKDKDVEESQKPAWVPSGLDPVLEELPKWTLLAQIIYEAEGEMIRQENAMKPGTCPPPGSSNTILVMTSSLRSCHQLTEFVSTMNSKSQPGQQGRRMMFKKMRKYLVWKARMAEGLEEKKQQKQQPYAYGKGNRDDEISEALQKKDREKAARVMNRRRVRGGAPVPVVKAEPVAISLSDPVPESDAFTQFLQSQSGVLDDYPLVLNDAPLLDFTSGALESDFDMNFGLLAPEQTVVVRSYSDDTDDRILAEIRPKFVVMVEPNMDFVRRIEVYRSSHPGHALRVYHMVYSNSCEEHKYLAGIRKEKHSFERLIKERGSMLLTLQEDRRAGSSDAVLKTISSRIAGGQRTVSTEPSKIIVDTREFRSALPSLVHAANVLPEAVQLTVGDYVLTPDICVERKSLPDLMSSFNSGRLYTQCEMMCAHYKYPILLIEFEEDKAFTFDTVGELKTYGKTAGSKYPIKKQGGTSDHEKPSSPTIQTKIVLLTLSFPKLRIIWASSPYATTEIFKDLKKNNPEPDRDRAAAIGTLDGTTMGDINVEAENVLRCIPGVTDKNIRAVMSRVKHLRELCGLSLVEVQNILGKDDGSKCFDFIRKGDRSVRTVLPK</sequence>
<dbReference type="InterPro" id="IPR010994">
    <property type="entry name" value="RuvA_2-like"/>
</dbReference>
<evidence type="ECO:0000256" key="6">
    <source>
        <dbReference type="ARBA" id="ARBA00022801"/>
    </source>
</evidence>
<dbReference type="EMBL" id="JAACJJ010000056">
    <property type="protein sequence ID" value="KAF5312148.1"/>
    <property type="molecule type" value="Genomic_DNA"/>
</dbReference>
<keyword evidence="8" id="KW-0234">DNA repair</keyword>
<evidence type="ECO:0000256" key="8">
    <source>
        <dbReference type="ARBA" id="ARBA00023204"/>
    </source>
</evidence>
<keyword evidence="7" id="KW-0238">DNA-binding</keyword>
<dbReference type="GO" id="GO:1901255">
    <property type="term" value="P:nucleotide-excision repair involved in interstrand cross-link repair"/>
    <property type="evidence" value="ECO:0007669"/>
    <property type="project" value="TreeGrafter"/>
</dbReference>
<keyword evidence="9" id="KW-0539">Nucleus</keyword>
<dbReference type="GO" id="GO:0000712">
    <property type="term" value="P:resolution of meiotic recombination intermediates"/>
    <property type="evidence" value="ECO:0007669"/>
    <property type="project" value="TreeGrafter"/>
</dbReference>
<dbReference type="GO" id="GO:0003684">
    <property type="term" value="F:damaged DNA binding"/>
    <property type="evidence" value="ECO:0007669"/>
    <property type="project" value="TreeGrafter"/>
</dbReference>
<dbReference type="Pfam" id="PF02732">
    <property type="entry name" value="ERCC4"/>
    <property type="match status" value="1"/>
</dbReference>
<dbReference type="PANTHER" id="PTHR10150:SF0">
    <property type="entry name" value="DNA REPAIR ENDONUCLEASE XPF"/>
    <property type="match status" value="1"/>
</dbReference>
<evidence type="ECO:0000256" key="4">
    <source>
        <dbReference type="ARBA" id="ARBA00022759"/>
    </source>
</evidence>
<keyword evidence="12" id="KW-1185">Reference proteome</keyword>
<evidence type="ECO:0000313" key="11">
    <source>
        <dbReference type="EMBL" id="KAF5312148.1"/>
    </source>
</evidence>
<dbReference type="CDD" id="cd20078">
    <property type="entry name" value="XPF_nuclease_XPF_euk"/>
    <property type="match status" value="1"/>
</dbReference>
<name>A0A8H5EU79_9AGAR</name>
<keyword evidence="5" id="KW-0227">DNA damage</keyword>
<dbReference type="FunFam" id="3.40.50.10130:FF:000002">
    <property type="entry name" value="DNA repair endonuclease XPF"/>
    <property type="match status" value="1"/>
</dbReference>
<dbReference type="Gene3D" id="3.40.50.10130">
    <property type="match status" value="1"/>
</dbReference>
<comment type="caution">
    <text evidence="11">The sequence shown here is derived from an EMBL/GenBank/DDBJ whole genome shotgun (WGS) entry which is preliminary data.</text>
</comment>
<evidence type="ECO:0000259" key="10">
    <source>
        <dbReference type="SMART" id="SM00891"/>
    </source>
</evidence>
<proteinExistence type="inferred from homology"/>
<keyword evidence="4" id="KW-0255">Endonuclease</keyword>
<accession>A0A8H5EU79</accession>
<dbReference type="Gene3D" id="1.10.150.20">
    <property type="entry name" value="5' to 3' exonuclease, C-terminal subdomain"/>
    <property type="match status" value="1"/>
</dbReference>
<dbReference type="GO" id="GO:0000724">
    <property type="term" value="P:double-strand break repair via homologous recombination"/>
    <property type="evidence" value="ECO:0007669"/>
    <property type="project" value="TreeGrafter"/>
</dbReference>
<dbReference type="InterPro" id="IPR047520">
    <property type="entry name" value="XPF_nuclease"/>
</dbReference>
<dbReference type="SMART" id="SM00891">
    <property type="entry name" value="ERCC4"/>
    <property type="match status" value="1"/>
</dbReference>
<dbReference type="GO" id="GO:0000014">
    <property type="term" value="F:single-stranded DNA endodeoxyribonuclease activity"/>
    <property type="evidence" value="ECO:0007669"/>
    <property type="project" value="TreeGrafter"/>
</dbReference>
<reference evidence="11 12" key="1">
    <citation type="journal article" date="2020" name="ISME J.">
        <title>Uncovering the hidden diversity of litter-decomposition mechanisms in mushroom-forming fungi.</title>
        <authorList>
            <person name="Floudas D."/>
            <person name="Bentzer J."/>
            <person name="Ahren D."/>
            <person name="Johansson T."/>
            <person name="Persson P."/>
            <person name="Tunlid A."/>
        </authorList>
    </citation>
    <scope>NUCLEOTIDE SEQUENCE [LARGE SCALE GENOMIC DNA]</scope>
    <source>
        <strain evidence="11 12">CBS 101986</strain>
    </source>
</reference>
<dbReference type="OrthoDB" id="361020at2759"/>
<dbReference type="Proteomes" id="UP000567179">
    <property type="component" value="Unassembled WGS sequence"/>
</dbReference>
<dbReference type="InterPro" id="IPR011335">
    <property type="entry name" value="Restrct_endonuc-II-like"/>
</dbReference>
<evidence type="ECO:0000256" key="9">
    <source>
        <dbReference type="ARBA" id="ARBA00023242"/>
    </source>
</evidence>
<dbReference type="PANTHER" id="PTHR10150">
    <property type="entry name" value="DNA REPAIR ENDONUCLEASE XPF"/>
    <property type="match status" value="1"/>
</dbReference>
<evidence type="ECO:0000313" key="12">
    <source>
        <dbReference type="Proteomes" id="UP000567179"/>
    </source>
</evidence>
<evidence type="ECO:0000256" key="7">
    <source>
        <dbReference type="ARBA" id="ARBA00023125"/>
    </source>
</evidence>
<dbReference type="InterPro" id="IPR006166">
    <property type="entry name" value="ERCC4_domain"/>
</dbReference>
<keyword evidence="6" id="KW-0378">Hydrolase</keyword>
<feature type="domain" description="ERCC4" evidence="10">
    <location>
        <begin position="732"/>
        <end position="812"/>
    </location>
</feature>
<dbReference type="GO" id="GO:0000110">
    <property type="term" value="C:nucleotide-excision repair factor 1 complex"/>
    <property type="evidence" value="ECO:0007669"/>
    <property type="project" value="TreeGrafter"/>
</dbReference>
<evidence type="ECO:0000256" key="3">
    <source>
        <dbReference type="ARBA" id="ARBA00022722"/>
    </source>
</evidence>
<dbReference type="SUPFAM" id="SSF52980">
    <property type="entry name" value="Restriction endonuclease-like"/>
    <property type="match status" value="1"/>
</dbReference>
<evidence type="ECO:0000256" key="2">
    <source>
        <dbReference type="ARBA" id="ARBA00010015"/>
    </source>
</evidence>
<evidence type="ECO:0000256" key="1">
    <source>
        <dbReference type="ARBA" id="ARBA00004123"/>
    </source>
</evidence>
<dbReference type="SUPFAM" id="SSF47781">
    <property type="entry name" value="RuvA domain 2-like"/>
    <property type="match status" value="1"/>
</dbReference>
<dbReference type="GO" id="GO:0003697">
    <property type="term" value="F:single-stranded DNA binding"/>
    <property type="evidence" value="ECO:0007669"/>
    <property type="project" value="TreeGrafter"/>
</dbReference>
<keyword evidence="3" id="KW-0540">Nuclease</keyword>
<comment type="subcellular location">
    <subcellularLocation>
        <location evidence="1">Nucleus</location>
    </subcellularLocation>
</comment>
<comment type="similarity">
    <text evidence="2">Belongs to the XPF family.</text>
</comment>
<dbReference type="AlphaFoldDB" id="A0A8H5EU79"/>
<gene>
    <name evidence="11" type="ORF">D9619_003746</name>
</gene>